<dbReference type="EMBL" id="BARS01001734">
    <property type="protein sequence ID" value="GAF75672.1"/>
    <property type="molecule type" value="Genomic_DNA"/>
</dbReference>
<dbReference type="AlphaFoldDB" id="X0SIG2"/>
<comment type="caution">
    <text evidence="1">The sequence shown here is derived from an EMBL/GenBank/DDBJ whole genome shotgun (WGS) entry which is preliminary data.</text>
</comment>
<evidence type="ECO:0000313" key="1">
    <source>
        <dbReference type="EMBL" id="GAF75672.1"/>
    </source>
</evidence>
<feature type="non-terminal residue" evidence="1">
    <location>
        <position position="1"/>
    </location>
</feature>
<gene>
    <name evidence="1" type="ORF">S01H1_03227</name>
</gene>
<proteinExistence type="predicted"/>
<organism evidence="1">
    <name type="scientific">marine sediment metagenome</name>
    <dbReference type="NCBI Taxonomy" id="412755"/>
    <lineage>
        <taxon>unclassified sequences</taxon>
        <taxon>metagenomes</taxon>
        <taxon>ecological metagenomes</taxon>
    </lineage>
</organism>
<accession>X0SIG2</accession>
<reference evidence="1" key="1">
    <citation type="journal article" date="2014" name="Front. Microbiol.">
        <title>High frequency of phylogenetically diverse reductive dehalogenase-homologous genes in deep subseafloor sedimentary metagenomes.</title>
        <authorList>
            <person name="Kawai M."/>
            <person name="Futagami T."/>
            <person name="Toyoda A."/>
            <person name="Takaki Y."/>
            <person name="Nishi S."/>
            <person name="Hori S."/>
            <person name="Arai W."/>
            <person name="Tsubouchi T."/>
            <person name="Morono Y."/>
            <person name="Uchiyama I."/>
            <person name="Ito T."/>
            <person name="Fujiyama A."/>
            <person name="Inagaki F."/>
            <person name="Takami H."/>
        </authorList>
    </citation>
    <scope>NUCLEOTIDE SEQUENCE</scope>
    <source>
        <strain evidence="1">Expedition CK06-06</strain>
    </source>
</reference>
<name>X0SIG2_9ZZZZ</name>
<sequence>KLDLHSNLNEYIKRVTGAAVTKSEVPRLYAAIPNPEDSPTQFMDKLEKTQRNIQRVLIRRELAEDLGMEWSKISLTGKAMKLLINMKADSLVKQYISAGMSRPDAEEEAISEITSRYGLVIK</sequence>
<protein>
    <submittedName>
        <fullName evidence="1">Uncharacterized protein</fullName>
    </submittedName>
</protein>